<organism evidence="1 2">
    <name type="scientific">Enterobacter asburiae</name>
    <dbReference type="NCBI Taxonomy" id="61645"/>
    <lineage>
        <taxon>Bacteria</taxon>
        <taxon>Pseudomonadati</taxon>
        <taxon>Pseudomonadota</taxon>
        <taxon>Gammaproteobacteria</taxon>
        <taxon>Enterobacterales</taxon>
        <taxon>Enterobacteriaceae</taxon>
        <taxon>Enterobacter</taxon>
        <taxon>Enterobacter cloacae complex</taxon>
    </lineage>
</organism>
<reference evidence="1 2" key="1">
    <citation type="journal article" date="2023" name="Nat. Commun.">
        <title>Genomic dissection of endemic carbapenem resistance reveals metallo-beta-lactamase dissemination through clonal, plasmid and integron transfer.</title>
        <authorList>
            <person name="Macesic N."/>
            <person name="Hawkey J."/>
            <person name="Vezina B."/>
            <person name="Wisniewski J.A."/>
            <person name="Cottingham H."/>
            <person name="Blakeway L.V."/>
            <person name="Harshegyi T."/>
            <person name="Pragastis K."/>
            <person name="Badoordeen G.Z."/>
            <person name="Dennison A."/>
            <person name="Spelman D.W."/>
            <person name="Jenney A.W.J."/>
            <person name="Peleg A.Y."/>
        </authorList>
    </citation>
    <scope>NUCLEOTIDE SEQUENCE [LARGE SCALE GENOMIC DNA]</scope>
    <source>
        <strain evidence="1 2">CPO239</strain>
    </source>
</reference>
<sequence length="336" mass="39287">MKAGSYFYSLKLVSDKLKIDPELIVDEWLQHRVSLYMKLNSLPCRIIRYIGADSFLLKYEILKIKNGMDYYQHELMPEFKVRQFHPTKNTDIDARLINNDLGISRFTYSGYAYGYWRLKPTKTAHFLKEKIISPGLNIVLSDNEVLESITIHGRDDSDYLILSNEASKILVEVYVDSKSFDFLQNYYLLSDEVEVSKDSIDYNYCDIKKSVDSIPFIEHYRAALYIFIHEWWGAGSSEEVVINKLITHLEMSHQLKVKHSTVKRWAEKPQINAKYRSMSDQKKVLSILISEYCSTKNIKKEPMAVASLLNEFIHSEKYCFNCEVTFSELEVATWII</sequence>
<comment type="caution">
    <text evidence="1">The sequence shown here is derived from an EMBL/GenBank/DDBJ whole genome shotgun (WGS) entry which is preliminary data.</text>
</comment>
<name>A0ABU6KY16_ENTAS</name>
<accession>A0ABU6KY16</accession>
<evidence type="ECO:0000313" key="1">
    <source>
        <dbReference type="EMBL" id="MEC5730879.1"/>
    </source>
</evidence>
<dbReference type="EMBL" id="JARTQQ020000001">
    <property type="protein sequence ID" value="MEC5730879.1"/>
    <property type="molecule type" value="Genomic_DNA"/>
</dbReference>
<evidence type="ECO:0000313" key="2">
    <source>
        <dbReference type="Proteomes" id="UP001175344"/>
    </source>
</evidence>
<dbReference type="Proteomes" id="UP001175344">
    <property type="component" value="Unassembled WGS sequence"/>
</dbReference>
<proteinExistence type="predicted"/>
<dbReference type="RefSeq" id="WP_016243848.1">
    <property type="nucleotide sequence ID" value="NZ_CP103751.1"/>
</dbReference>
<keyword evidence="2" id="KW-1185">Reference proteome</keyword>
<protein>
    <submittedName>
        <fullName evidence="1">Uncharacterized protein</fullName>
    </submittedName>
</protein>
<gene>
    <name evidence="1" type="ORF">QAA55_021075</name>
</gene>